<dbReference type="PANTHER" id="PTHR39188:SF3">
    <property type="entry name" value="STAGE IV SPORULATION PROTEIN FB"/>
    <property type="match status" value="1"/>
</dbReference>
<feature type="transmembrane region" description="Helical" evidence="12">
    <location>
        <begin position="186"/>
        <end position="203"/>
    </location>
</feature>
<accession>A0ABS5T928</accession>
<feature type="transmembrane region" description="Helical" evidence="12">
    <location>
        <begin position="22"/>
        <end position="43"/>
    </location>
</feature>
<organism evidence="14 15">
    <name type="scientific">Kineosporia corallincola</name>
    <dbReference type="NCBI Taxonomy" id="2835133"/>
    <lineage>
        <taxon>Bacteria</taxon>
        <taxon>Bacillati</taxon>
        <taxon>Actinomycetota</taxon>
        <taxon>Actinomycetes</taxon>
        <taxon>Kineosporiales</taxon>
        <taxon>Kineosporiaceae</taxon>
        <taxon>Kineosporia</taxon>
    </lineage>
</organism>
<comment type="similarity">
    <text evidence="3">Belongs to the peptidase M50B family.</text>
</comment>
<evidence type="ECO:0000256" key="4">
    <source>
        <dbReference type="ARBA" id="ARBA00022670"/>
    </source>
</evidence>
<evidence type="ECO:0000256" key="8">
    <source>
        <dbReference type="ARBA" id="ARBA00022833"/>
    </source>
</evidence>
<comment type="caution">
    <text evidence="14">The sequence shown here is derived from an EMBL/GenBank/DDBJ whole genome shotgun (WGS) entry which is preliminary data.</text>
</comment>
<keyword evidence="5 12" id="KW-0812">Transmembrane</keyword>
<feature type="transmembrane region" description="Helical" evidence="12">
    <location>
        <begin position="49"/>
        <end position="65"/>
    </location>
</feature>
<evidence type="ECO:0000256" key="2">
    <source>
        <dbReference type="ARBA" id="ARBA00004141"/>
    </source>
</evidence>
<keyword evidence="15" id="KW-1185">Reference proteome</keyword>
<comment type="cofactor">
    <cofactor evidence="1">
        <name>Zn(2+)</name>
        <dbReference type="ChEBI" id="CHEBI:29105"/>
    </cofactor>
</comment>
<evidence type="ECO:0000256" key="9">
    <source>
        <dbReference type="ARBA" id="ARBA00022989"/>
    </source>
</evidence>
<protein>
    <recommendedName>
        <fullName evidence="13">Peptidase M50 domain-containing protein</fullName>
    </recommendedName>
</protein>
<evidence type="ECO:0000256" key="1">
    <source>
        <dbReference type="ARBA" id="ARBA00001947"/>
    </source>
</evidence>
<keyword evidence="4" id="KW-0645">Protease</keyword>
<evidence type="ECO:0000313" key="14">
    <source>
        <dbReference type="EMBL" id="MBT0767571.1"/>
    </source>
</evidence>
<dbReference type="InterPro" id="IPR008915">
    <property type="entry name" value="Peptidase_M50"/>
</dbReference>
<evidence type="ECO:0000256" key="6">
    <source>
        <dbReference type="ARBA" id="ARBA00022723"/>
    </source>
</evidence>
<dbReference type="RefSeq" id="WP_214153618.1">
    <property type="nucleotide sequence ID" value="NZ_JAHBAY010000001.1"/>
</dbReference>
<keyword evidence="7" id="KW-0378">Hydrolase</keyword>
<sequence>MSLSGPTSGPVEGGRALFRGKVLGFPTHIDVSFLVVMAVLGYMSSPDSLTGLVVWLIITPIAVLTHELGHALVARTTGAKPEIALAGFGGVTSFDPPNQLSRARSIAISLAGPAVGLVIGIFLMFLESAVWPDGVTSEWLWYAFRYGIFTTIGWSVLNLLPILPLDGGQAMREFLPGDPVTRLRRAAGVSMVVAALAAVGVWYWMAGGLFLSAFLVLFAAQNFMTLRDLSRDLPVGSDGQPRSRAPQSPETVIVDMLWRNQAERARQVMQTLPEGTQIDLALHGAVLSLTGDPQQGHALLEQEVARRPNDPNMAAVLALTQALEHNWDALVHTMQGPLGPLIPPPVHERAMLEARATGREDVAGRLSHLRSADPA</sequence>
<evidence type="ECO:0000259" key="13">
    <source>
        <dbReference type="Pfam" id="PF02163"/>
    </source>
</evidence>
<name>A0ABS5T928_9ACTN</name>
<evidence type="ECO:0000256" key="5">
    <source>
        <dbReference type="ARBA" id="ARBA00022692"/>
    </source>
</evidence>
<evidence type="ECO:0000256" key="11">
    <source>
        <dbReference type="ARBA" id="ARBA00023136"/>
    </source>
</evidence>
<evidence type="ECO:0000256" key="7">
    <source>
        <dbReference type="ARBA" id="ARBA00022801"/>
    </source>
</evidence>
<dbReference type="PANTHER" id="PTHR39188">
    <property type="entry name" value="MEMBRANE-ASSOCIATED ZINC METALLOPROTEASE M50B"/>
    <property type="match status" value="1"/>
</dbReference>
<dbReference type="Proteomes" id="UP001197247">
    <property type="component" value="Unassembled WGS sequence"/>
</dbReference>
<evidence type="ECO:0000256" key="12">
    <source>
        <dbReference type="SAM" id="Phobius"/>
    </source>
</evidence>
<keyword evidence="9 12" id="KW-1133">Transmembrane helix</keyword>
<reference evidence="14 15" key="1">
    <citation type="submission" date="2021-05" db="EMBL/GenBank/DDBJ databases">
        <title>Kineosporia and Streptomyces sp. nov. two new marine actinobacteria isolated from Coral.</title>
        <authorList>
            <person name="Buangrab K."/>
            <person name="Sutthacheep M."/>
            <person name="Yeemin T."/>
            <person name="Harunari E."/>
            <person name="Igarashi Y."/>
            <person name="Kanchanasin P."/>
            <person name="Tanasupawat S."/>
            <person name="Phongsopitanun W."/>
        </authorList>
    </citation>
    <scope>NUCLEOTIDE SEQUENCE [LARGE SCALE GENOMIC DNA]</scope>
    <source>
        <strain evidence="14 15">J2-2</strain>
    </source>
</reference>
<feature type="transmembrane region" description="Helical" evidence="12">
    <location>
        <begin position="106"/>
        <end position="126"/>
    </location>
</feature>
<evidence type="ECO:0000256" key="3">
    <source>
        <dbReference type="ARBA" id="ARBA00007931"/>
    </source>
</evidence>
<keyword evidence="8" id="KW-0862">Zinc</keyword>
<comment type="subcellular location">
    <subcellularLocation>
        <location evidence="2">Membrane</location>
        <topology evidence="2">Multi-pass membrane protein</topology>
    </subcellularLocation>
</comment>
<evidence type="ECO:0000256" key="10">
    <source>
        <dbReference type="ARBA" id="ARBA00023049"/>
    </source>
</evidence>
<keyword evidence="11 12" id="KW-0472">Membrane</keyword>
<proteinExistence type="inferred from homology"/>
<dbReference type="EMBL" id="JAHBAY010000001">
    <property type="protein sequence ID" value="MBT0767571.1"/>
    <property type="molecule type" value="Genomic_DNA"/>
</dbReference>
<feature type="transmembrane region" description="Helical" evidence="12">
    <location>
        <begin position="146"/>
        <end position="165"/>
    </location>
</feature>
<gene>
    <name evidence="14" type="ORF">KIH74_01460</name>
</gene>
<keyword evidence="10" id="KW-0482">Metalloprotease</keyword>
<keyword evidence="6" id="KW-0479">Metal-binding</keyword>
<dbReference type="Pfam" id="PF02163">
    <property type="entry name" value="Peptidase_M50"/>
    <property type="match status" value="1"/>
</dbReference>
<evidence type="ECO:0000313" key="15">
    <source>
        <dbReference type="Proteomes" id="UP001197247"/>
    </source>
</evidence>
<feature type="domain" description="Peptidase M50" evidence="13">
    <location>
        <begin position="60"/>
        <end position="126"/>
    </location>
</feature>